<dbReference type="Proteomes" id="UP000237271">
    <property type="component" value="Unassembled WGS sequence"/>
</dbReference>
<dbReference type="EMBL" id="NCKW01011457">
    <property type="protein sequence ID" value="POM63467.1"/>
    <property type="molecule type" value="Genomic_DNA"/>
</dbReference>
<dbReference type="AlphaFoldDB" id="A0A2P4XD42"/>
<gene>
    <name evidence="1" type="ORF">PHPALM_21125</name>
</gene>
<proteinExistence type="predicted"/>
<reference evidence="1 2" key="1">
    <citation type="journal article" date="2017" name="Genome Biol. Evol.">
        <title>Phytophthora megakarya and P. palmivora, closely related causal agents of cacao black pod rot, underwent increases in genome sizes and gene numbers by different mechanisms.</title>
        <authorList>
            <person name="Ali S.S."/>
            <person name="Shao J."/>
            <person name="Lary D.J."/>
            <person name="Kronmiller B."/>
            <person name="Shen D."/>
            <person name="Strem M.D."/>
            <person name="Amoako-Attah I."/>
            <person name="Akrofi A.Y."/>
            <person name="Begoude B.A."/>
            <person name="Ten Hoopen G.M."/>
            <person name="Coulibaly K."/>
            <person name="Kebe B.I."/>
            <person name="Melnick R.L."/>
            <person name="Guiltinan M.J."/>
            <person name="Tyler B.M."/>
            <person name="Meinhardt L.W."/>
            <person name="Bailey B.A."/>
        </authorList>
    </citation>
    <scope>NUCLEOTIDE SEQUENCE [LARGE SCALE GENOMIC DNA]</scope>
    <source>
        <strain evidence="2">sbr112.9</strain>
    </source>
</reference>
<evidence type="ECO:0000313" key="1">
    <source>
        <dbReference type="EMBL" id="POM63467.1"/>
    </source>
</evidence>
<organism evidence="1 2">
    <name type="scientific">Phytophthora palmivora</name>
    <dbReference type="NCBI Taxonomy" id="4796"/>
    <lineage>
        <taxon>Eukaryota</taxon>
        <taxon>Sar</taxon>
        <taxon>Stramenopiles</taxon>
        <taxon>Oomycota</taxon>
        <taxon>Peronosporomycetes</taxon>
        <taxon>Peronosporales</taxon>
        <taxon>Peronosporaceae</taxon>
        <taxon>Phytophthora</taxon>
    </lineage>
</organism>
<comment type="caution">
    <text evidence="1">The sequence shown here is derived from an EMBL/GenBank/DDBJ whole genome shotgun (WGS) entry which is preliminary data.</text>
</comment>
<name>A0A2P4XD42_9STRA</name>
<keyword evidence="2" id="KW-1185">Reference proteome</keyword>
<sequence length="115" mass="12865">MNRGVRRRLLSMGVWPALLDAADHVVWKLQLFCVALLHLLFSSDQHWLTVASPSHSTATDAQSTVLLVSSSAVDPDTVVTKHKRVLFVRHAESEWNVVFNRGLNLRALVSLLRAL</sequence>
<evidence type="ECO:0000313" key="2">
    <source>
        <dbReference type="Proteomes" id="UP000237271"/>
    </source>
</evidence>
<accession>A0A2P4XD42</accession>
<protein>
    <submittedName>
        <fullName evidence="1">Uncharacterized protein</fullName>
    </submittedName>
</protein>
<feature type="non-terminal residue" evidence="1">
    <location>
        <position position="115"/>
    </location>
</feature>